<protein>
    <submittedName>
        <fullName evidence="2">Uncharacterized protein</fullName>
    </submittedName>
</protein>
<accession>A0A0A9DBK4</accession>
<organism evidence="2">
    <name type="scientific">Arundo donax</name>
    <name type="common">Giant reed</name>
    <name type="synonym">Donax arundinaceus</name>
    <dbReference type="NCBI Taxonomy" id="35708"/>
    <lineage>
        <taxon>Eukaryota</taxon>
        <taxon>Viridiplantae</taxon>
        <taxon>Streptophyta</taxon>
        <taxon>Embryophyta</taxon>
        <taxon>Tracheophyta</taxon>
        <taxon>Spermatophyta</taxon>
        <taxon>Magnoliopsida</taxon>
        <taxon>Liliopsida</taxon>
        <taxon>Poales</taxon>
        <taxon>Poaceae</taxon>
        <taxon>PACMAD clade</taxon>
        <taxon>Arundinoideae</taxon>
        <taxon>Arundineae</taxon>
        <taxon>Arundo</taxon>
    </lineage>
</organism>
<feature type="region of interest" description="Disordered" evidence="1">
    <location>
        <begin position="1"/>
        <end position="30"/>
    </location>
</feature>
<reference evidence="2" key="2">
    <citation type="journal article" date="2015" name="Data Brief">
        <title>Shoot transcriptome of the giant reed, Arundo donax.</title>
        <authorList>
            <person name="Barrero R.A."/>
            <person name="Guerrero F.D."/>
            <person name="Moolhuijzen P."/>
            <person name="Goolsby J.A."/>
            <person name="Tidwell J."/>
            <person name="Bellgard S.E."/>
            <person name="Bellgard M.I."/>
        </authorList>
    </citation>
    <scope>NUCLEOTIDE SEQUENCE</scope>
    <source>
        <tissue evidence="2">Shoot tissue taken approximately 20 cm above the soil surface</tissue>
    </source>
</reference>
<feature type="compositionally biased region" description="Basic and acidic residues" evidence="1">
    <location>
        <begin position="21"/>
        <end position="30"/>
    </location>
</feature>
<name>A0A0A9DBK4_ARUDO</name>
<dbReference type="EMBL" id="GBRH01214850">
    <property type="protein sequence ID" value="JAD83045.1"/>
    <property type="molecule type" value="Transcribed_RNA"/>
</dbReference>
<evidence type="ECO:0000256" key="1">
    <source>
        <dbReference type="SAM" id="MobiDB-lite"/>
    </source>
</evidence>
<sequence>MVVPVLAPALPHASPEPGPPHAEKKKPSEG</sequence>
<dbReference type="AlphaFoldDB" id="A0A0A9DBK4"/>
<proteinExistence type="predicted"/>
<reference evidence="2" key="1">
    <citation type="submission" date="2014-09" db="EMBL/GenBank/DDBJ databases">
        <authorList>
            <person name="Magalhaes I.L.F."/>
            <person name="Oliveira U."/>
            <person name="Santos F.R."/>
            <person name="Vidigal T.H.D.A."/>
            <person name="Brescovit A.D."/>
            <person name="Santos A.J."/>
        </authorList>
    </citation>
    <scope>NUCLEOTIDE SEQUENCE</scope>
    <source>
        <tissue evidence="2">Shoot tissue taken approximately 20 cm above the soil surface</tissue>
    </source>
</reference>
<evidence type="ECO:0000313" key="2">
    <source>
        <dbReference type="EMBL" id="JAD83045.1"/>
    </source>
</evidence>